<dbReference type="EMBL" id="ACZL01000026">
    <property type="protein sequence ID" value="EHI55177.1"/>
    <property type="molecule type" value="Genomic_DNA"/>
</dbReference>
<sequence>MKFMDNKTELEKMKAEIESKQEEKEKYEKKLVQLQNREKELRKMASLKERKKRNHRLIERGAILESFIEGASGKSNEEIKGILRKAFQKAH</sequence>
<protein>
    <recommendedName>
        <fullName evidence="4">DUF3847 domain-containing protein</fullName>
    </recommendedName>
</protein>
<name>G5GJ52_9FIRM</name>
<comment type="caution">
    <text evidence="2">The sequence shown here is derived from an EMBL/GenBank/DDBJ whole genome shotgun (WGS) entry which is preliminary data.</text>
</comment>
<dbReference type="Pfam" id="PF12958">
    <property type="entry name" value="DUF3847"/>
    <property type="match status" value="1"/>
</dbReference>
<proteinExistence type="predicted"/>
<dbReference type="RefSeq" id="WP_005541330.1">
    <property type="nucleotide sequence ID" value="NZ_JH378834.1"/>
</dbReference>
<evidence type="ECO:0000256" key="1">
    <source>
        <dbReference type="SAM" id="Coils"/>
    </source>
</evidence>
<evidence type="ECO:0008006" key="4">
    <source>
        <dbReference type="Google" id="ProtNLM"/>
    </source>
</evidence>
<accession>G5GJ52</accession>
<evidence type="ECO:0000313" key="2">
    <source>
        <dbReference type="EMBL" id="EHI55177.1"/>
    </source>
</evidence>
<keyword evidence="3" id="KW-1185">Reference proteome</keyword>
<dbReference type="HOGENOM" id="CLU_153097_2_0_9"/>
<feature type="coiled-coil region" evidence="1">
    <location>
        <begin position="3"/>
        <end position="54"/>
    </location>
</feature>
<reference evidence="2 3" key="1">
    <citation type="submission" date="2011-08" db="EMBL/GenBank/DDBJ databases">
        <title>The Genome Sequence of Johnsonella ignava ATCC 51276.</title>
        <authorList>
            <consortium name="The Broad Institute Genome Sequencing Platform"/>
            <person name="Earl A."/>
            <person name="Ward D."/>
            <person name="Feldgarden M."/>
            <person name="Gevers D."/>
            <person name="Izard J."/>
            <person name="Blanton J.M."/>
            <person name="Baranova O.V."/>
            <person name="Dewhirst F.E."/>
            <person name="Young S.K."/>
            <person name="Zeng Q."/>
            <person name="Gargeya S."/>
            <person name="Fitzgerald M."/>
            <person name="Haas B."/>
            <person name="Abouelleil A."/>
            <person name="Alvarado L."/>
            <person name="Arachchi H.M."/>
            <person name="Berlin A."/>
            <person name="Brown A."/>
            <person name="Chapman S.B."/>
            <person name="Chen Z."/>
            <person name="Dunbar C."/>
            <person name="Freedman E."/>
            <person name="Gearin G."/>
            <person name="Gellesch M."/>
            <person name="Goldberg J."/>
            <person name="Griggs A."/>
            <person name="Gujja S."/>
            <person name="Heiman D."/>
            <person name="Howarth C."/>
            <person name="Larson L."/>
            <person name="Lui A."/>
            <person name="MacDonald P.J.P."/>
            <person name="Montmayeur A."/>
            <person name="Murphy C."/>
            <person name="Neiman D."/>
            <person name="Pearson M."/>
            <person name="Priest M."/>
            <person name="Roberts A."/>
            <person name="Saif S."/>
            <person name="Shea T."/>
            <person name="Shenoy N."/>
            <person name="Sisk P."/>
            <person name="Stolte C."/>
            <person name="Sykes S."/>
            <person name="Wortman J."/>
            <person name="Nusbaum C."/>
            <person name="Birren B."/>
        </authorList>
    </citation>
    <scope>NUCLEOTIDE SEQUENCE [LARGE SCALE GENOMIC DNA]</scope>
    <source>
        <strain evidence="2 3">ATCC 51276</strain>
    </source>
</reference>
<evidence type="ECO:0000313" key="3">
    <source>
        <dbReference type="Proteomes" id="UP000003011"/>
    </source>
</evidence>
<dbReference type="STRING" id="679200.HMPREF9333_01592"/>
<dbReference type="AlphaFoldDB" id="G5GJ52"/>
<gene>
    <name evidence="2" type="ORF">HMPREF9333_01592</name>
</gene>
<organism evidence="2 3">
    <name type="scientific">Johnsonella ignava ATCC 51276</name>
    <dbReference type="NCBI Taxonomy" id="679200"/>
    <lineage>
        <taxon>Bacteria</taxon>
        <taxon>Bacillati</taxon>
        <taxon>Bacillota</taxon>
        <taxon>Clostridia</taxon>
        <taxon>Lachnospirales</taxon>
        <taxon>Lachnospiraceae</taxon>
        <taxon>Johnsonella</taxon>
    </lineage>
</organism>
<dbReference type="PATRIC" id="fig|679200.3.peg.1685"/>
<dbReference type="InterPro" id="IPR024215">
    <property type="entry name" value="DUF3847"/>
</dbReference>
<dbReference type="Proteomes" id="UP000003011">
    <property type="component" value="Unassembled WGS sequence"/>
</dbReference>
<keyword evidence="1" id="KW-0175">Coiled coil</keyword>